<gene>
    <name evidence="3" type="ORF">VZT92_023363</name>
</gene>
<dbReference type="EMBL" id="JBCEZU010000538">
    <property type="protein sequence ID" value="KAK9518035.1"/>
    <property type="molecule type" value="Genomic_DNA"/>
</dbReference>
<evidence type="ECO:0000256" key="2">
    <source>
        <dbReference type="SAM" id="SignalP"/>
    </source>
</evidence>
<evidence type="ECO:0000313" key="3">
    <source>
        <dbReference type="EMBL" id="KAK9518035.1"/>
    </source>
</evidence>
<name>A0AAW1E717_ZOAVI</name>
<feature type="signal peptide" evidence="2">
    <location>
        <begin position="1"/>
        <end position="18"/>
    </location>
</feature>
<sequence length="463" mass="51349">MLLLYATVAWVSFGGSSSDVTPEQKCYGSSVTLPFSYTPPLFNGQLYFTPAKGGYRKLLMDKGEAKHPRLKVQIGSVRFTDLTERDEGTFSISYNNDGRYDVVKLTIRDCANKVLHFYGETYSTTVPRKAEFLEFIPLHGVDQLKVLWNRTDPQTNTGGRGRFKRNVWEIRNLNGADMGHYNIREKDNTLLSRILLEVREFQRDYITKVNERLLILTPQSVTPWTVTFTPEGGKKKQSLMHEGGLFTDFDLGTFSRRMVAVHNGIQIDPVESTDSGTFEFRDQQGYLVQTVQVSVNPEELATFVYVGIAVGIVFAVIVCCCCVRKCCCKKSSSKRAESAPQTAATPAAYYRNTNPPVAPGYSAAPALGHSSHYSRNAVVSRERTTISLEPSRYNSINVDVNYPHPEVAPLGGQGVDPAPLLGSDCLSSEPGPRFELKGVHSAPPLSSGSTFCDVYTSDKLNFL</sequence>
<keyword evidence="2" id="KW-0732">Signal</keyword>
<comment type="caution">
    <text evidence="3">The sequence shown here is derived from an EMBL/GenBank/DDBJ whole genome shotgun (WGS) entry which is preliminary data.</text>
</comment>
<keyword evidence="4" id="KW-1185">Reference proteome</keyword>
<reference evidence="3 4" key="1">
    <citation type="journal article" date="2024" name="Genome Biol. Evol.">
        <title>Chromosome-level genome assembly of the viviparous eelpout Zoarces viviparus.</title>
        <authorList>
            <person name="Fuhrmann N."/>
            <person name="Brasseur M.V."/>
            <person name="Bakowski C.E."/>
            <person name="Podsiadlowski L."/>
            <person name="Prost S."/>
            <person name="Krehenwinkel H."/>
            <person name="Mayer C."/>
        </authorList>
    </citation>
    <scope>NUCLEOTIDE SEQUENCE [LARGE SCALE GENOMIC DNA]</scope>
    <source>
        <strain evidence="3">NO-MEL_2022_Ind0_liver</strain>
    </source>
</reference>
<accession>A0AAW1E717</accession>
<organism evidence="3 4">
    <name type="scientific">Zoarces viviparus</name>
    <name type="common">Viviparous eelpout</name>
    <name type="synonym">Blennius viviparus</name>
    <dbReference type="NCBI Taxonomy" id="48416"/>
    <lineage>
        <taxon>Eukaryota</taxon>
        <taxon>Metazoa</taxon>
        <taxon>Chordata</taxon>
        <taxon>Craniata</taxon>
        <taxon>Vertebrata</taxon>
        <taxon>Euteleostomi</taxon>
        <taxon>Actinopterygii</taxon>
        <taxon>Neopterygii</taxon>
        <taxon>Teleostei</taxon>
        <taxon>Neoteleostei</taxon>
        <taxon>Acanthomorphata</taxon>
        <taxon>Eupercaria</taxon>
        <taxon>Perciformes</taxon>
        <taxon>Cottioidei</taxon>
        <taxon>Zoarcales</taxon>
        <taxon>Zoarcidae</taxon>
        <taxon>Zoarcinae</taxon>
        <taxon>Zoarces</taxon>
    </lineage>
</organism>
<dbReference type="AlphaFoldDB" id="A0AAW1E717"/>
<keyword evidence="1" id="KW-0472">Membrane</keyword>
<evidence type="ECO:0000256" key="1">
    <source>
        <dbReference type="SAM" id="Phobius"/>
    </source>
</evidence>
<keyword evidence="1" id="KW-1133">Transmembrane helix</keyword>
<proteinExistence type="predicted"/>
<protein>
    <submittedName>
        <fullName evidence="3">Uncharacterized protein</fullName>
    </submittedName>
</protein>
<dbReference type="Proteomes" id="UP001488805">
    <property type="component" value="Unassembled WGS sequence"/>
</dbReference>
<feature type="transmembrane region" description="Helical" evidence="1">
    <location>
        <begin position="303"/>
        <end position="323"/>
    </location>
</feature>
<keyword evidence="1" id="KW-0812">Transmembrane</keyword>
<feature type="chain" id="PRO_5043620684" evidence="2">
    <location>
        <begin position="19"/>
        <end position="463"/>
    </location>
</feature>
<evidence type="ECO:0000313" key="4">
    <source>
        <dbReference type="Proteomes" id="UP001488805"/>
    </source>
</evidence>